<keyword evidence="4" id="KW-0413">Isomerase</keyword>
<keyword evidence="5" id="KW-0170">Cobalt</keyword>
<dbReference type="CDD" id="cd02071">
    <property type="entry name" value="MM_CoA_mut_B12_BD"/>
    <property type="match status" value="1"/>
</dbReference>
<dbReference type="HOGENOM" id="CLU_128233_0_0_2"/>
<dbReference type="EMBL" id="CP001941">
    <property type="protein sequence ID" value="ADD09167.1"/>
    <property type="molecule type" value="Genomic_DNA"/>
</dbReference>
<dbReference type="PANTHER" id="PTHR48101">
    <property type="entry name" value="METHYLMALONYL-COA MUTASE, MITOCHONDRIAL-RELATED"/>
    <property type="match status" value="1"/>
</dbReference>
<dbReference type="InterPro" id="IPR006158">
    <property type="entry name" value="Cobalamin-bd"/>
</dbReference>
<dbReference type="Pfam" id="PF02310">
    <property type="entry name" value="B12-binding"/>
    <property type="match status" value="1"/>
</dbReference>
<dbReference type="AlphaFoldDB" id="B5IB30"/>
<dbReference type="InterPro" id="IPR006159">
    <property type="entry name" value="Acid_CoA_mut_C"/>
</dbReference>
<dbReference type="eggNOG" id="arCOG01710">
    <property type="taxonomic scope" value="Archaea"/>
</dbReference>
<keyword evidence="3" id="KW-0479">Metal-binding</keyword>
<protein>
    <submittedName>
        <fullName evidence="6">Cobalamin B12-binding domain protein</fullName>
    </submittedName>
</protein>
<evidence type="ECO:0000256" key="4">
    <source>
        <dbReference type="ARBA" id="ARBA00023235"/>
    </source>
</evidence>
<dbReference type="OrthoDB" id="9041at2157"/>
<organism evidence="6 7">
    <name type="scientific">Aciduliprofundum boonei (strain DSM 19572 / T469)</name>
    <dbReference type="NCBI Taxonomy" id="439481"/>
    <lineage>
        <taxon>Archaea</taxon>
        <taxon>Methanobacteriati</taxon>
        <taxon>Thermoplasmatota</taxon>
        <taxon>DHVE2 group</taxon>
        <taxon>Candidatus Aciduliprofundum</taxon>
    </lineage>
</organism>
<name>B5IB30_ACIB4</name>
<gene>
    <name evidence="6" type="ordered locus">Aboo_1359</name>
</gene>
<dbReference type="SUPFAM" id="SSF52242">
    <property type="entry name" value="Cobalamin (vitamin B12)-binding domain"/>
    <property type="match status" value="1"/>
</dbReference>
<dbReference type="NCBIfam" id="TIGR00640">
    <property type="entry name" value="acid_CoA_mut_C"/>
    <property type="match status" value="1"/>
</dbReference>
<dbReference type="STRING" id="439481.Aboo_1359"/>
<keyword evidence="2" id="KW-0846">Cobalamin</keyword>
<dbReference type="PANTHER" id="PTHR48101:SF3">
    <property type="entry name" value="COENZYME B12-DEPENDENT MUTASE"/>
    <property type="match status" value="1"/>
</dbReference>
<reference evidence="6" key="1">
    <citation type="submission" date="2010-02" db="EMBL/GenBank/DDBJ databases">
        <title>Complete sequence of Aciduliprofundum boonei T469.</title>
        <authorList>
            <consortium name="US DOE Joint Genome Institute"/>
            <person name="Lucas S."/>
            <person name="Copeland A."/>
            <person name="Lapidus A."/>
            <person name="Cheng J.-F."/>
            <person name="Bruce D."/>
            <person name="Goodwin L."/>
            <person name="Pitluck S."/>
            <person name="Saunders E."/>
            <person name="Detter J.C."/>
            <person name="Han C."/>
            <person name="Tapia R."/>
            <person name="Land M."/>
            <person name="Hauser L."/>
            <person name="Kyrpides N."/>
            <person name="Mikhailova N."/>
            <person name="Flores G."/>
            <person name="Reysenbach A.-L."/>
            <person name="Woyke T."/>
        </authorList>
    </citation>
    <scope>NUCLEOTIDE SEQUENCE</scope>
    <source>
        <strain evidence="6">T469</strain>
    </source>
</reference>
<dbReference type="PROSITE" id="PS51332">
    <property type="entry name" value="B12_BINDING"/>
    <property type="match status" value="1"/>
</dbReference>
<dbReference type="RefSeq" id="WP_008082760.1">
    <property type="nucleotide sequence ID" value="NC_013926.1"/>
</dbReference>
<dbReference type="GO" id="GO:0031419">
    <property type="term" value="F:cobalamin binding"/>
    <property type="evidence" value="ECO:0007669"/>
    <property type="project" value="UniProtKB-KW"/>
</dbReference>
<proteinExistence type="predicted"/>
<dbReference type="GO" id="GO:0016853">
    <property type="term" value="F:isomerase activity"/>
    <property type="evidence" value="ECO:0007669"/>
    <property type="project" value="UniProtKB-KW"/>
</dbReference>
<dbReference type="InterPro" id="IPR036724">
    <property type="entry name" value="Cobalamin-bd_sf"/>
</dbReference>
<evidence type="ECO:0000313" key="7">
    <source>
        <dbReference type="Proteomes" id="UP000001400"/>
    </source>
</evidence>
<evidence type="ECO:0000256" key="5">
    <source>
        <dbReference type="ARBA" id="ARBA00023285"/>
    </source>
</evidence>
<dbReference type="Gene3D" id="3.40.50.280">
    <property type="entry name" value="Cobalamin-binding domain"/>
    <property type="match status" value="1"/>
</dbReference>
<evidence type="ECO:0000313" key="6">
    <source>
        <dbReference type="EMBL" id="ADD09167.1"/>
    </source>
</evidence>
<sequence>MMRKRILIAKVGLDGHDRGAKVVARALKNAGFEVIYTGIRQSPEQVVETAIQEDVDLIGLSCLSGAHIPLFKRVMEIMKEKGVNIPVFCGGTIPPGDVEALKRMGIKEVFGPGAPLKLIVEKVRIWVK</sequence>
<dbReference type="Proteomes" id="UP000001400">
    <property type="component" value="Chromosome"/>
</dbReference>
<accession>B5IB30</accession>
<comment type="cofactor">
    <cofactor evidence="1">
        <name>adenosylcob(III)alamin</name>
        <dbReference type="ChEBI" id="CHEBI:18408"/>
    </cofactor>
</comment>
<dbReference type="GeneID" id="8828321"/>
<evidence type="ECO:0000256" key="1">
    <source>
        <dbReference type="ARBA" id="ARBA00001922"/>
    </source>
</evidence>
<evidence type="ECO:0000256" key="2">
    <source>
        <dbReference type="ARBA" id="ARBA00022628"/>
    </source>
</evidence>
<dbReference type="KEGG" id="abi:Aboo_1359"/>
<dbReference type="GO" id="GO:0046872">
    <property type="term" value="F:metal ion binding"/>
    <property type="evidence" value="ECO:0007669"/>
    <property type="project" value="UniProtKB-KW"/>
</dbReference>
<keyword evidence="7" id="KW-1185">Reference proteome</keyword>
<evidence type="ECO:0000256" key="3">
    <source>
        <dbReference type="ARBA" id="ARBA00022723"/>
    </source>
</evidence>